<keyword evidence="3" id="KW-1185">Reference proteome</keyword>
<dbReference type="InterPro" id="IPR043519">
    <property type="entry name" value="NT_sf"/>
</dbReference>
<dbReference type="InterPro" id="IPR002934">
    <property type="entry name" value="Polymerase_NTP_transf_dom"/>
</dbReference>
<proteinExistence type="predicted"/>
<dbReference type="Gene3D" id="3.30.460.10">
    <property type="entry name" value="Beta Polymerase, domain 2"/>
    <property type="match status" value="1"/>
</dbReference>
<organism evidence="2 3">
    <name type="scientific">Alteribacter lacisalsi</name>
    <dbReference type="NCBI Taxonomy" id="2045244"/>
    <lineage>
        <taxon>Bacteria</taxon>
        <taxon>Bacillati</taxon>
        <taxon>Bacillota</taxon>
        <taxon>Bacilli</taxon>
        <taxon>Bacillales</taxon>
        <taxon>Bacillaceae</taxon>
        <taxon>Alteribacter</taxon>
    </lineage>
</organism>
<name>A0A2W0HQ48_9BACI</name>
<dbReference type="AlphaFoldDB" id="A0A2W0HQ48"/>
<comment type="caution">
    <text evidence="2">The sequence shown here is derived from an EMBL/GenBank/DDBJ whole genome shotgun (WGS) entry which is preliminary data.</text>
</comment>
<dbReference type="OrthoDB" id="2351665at2"/>
<reference evidence="2 3" key="1">
    <citation type="submission" date="2017-10" db="EMBL/GenBank/DDBJ databases">
        <title>Bacillus sp. nov., a halophilic bacterium isolated from a Yangshapao Lake.</title>
        <authorList>
            <person name="Wang H."/>
        </authorList>
    </citation>
    <scope>NUCLEOTIDE SEQUENCE [LARGE SCALE GENOMIC DNA]</scope>
    <source>
        <strain evidence="2 3">YSP-3</strain>
    </source>
</reference>
<dbReference type="CDD" id="cd05403">
    <property type="entry name" value="NT_KNTase_like"/>
    <property type="match status" value="1"/>
</dbReference>
<accession>A0A2W0HQ48</accession>
<dbReference type="Proteomes" id="UP000248066">
    <property type="component" value="Unassembled WGS sequence"/>
</dbReference>
<dbReference type="RefSeq" id="WP_110519326.1">
    <property type="nucleotide sequence ID" value="NZ_PDOF01000001.1"/>
</dbReference>
<evidence type="ECO:0000313" key="3">
    <source>
        <dbReference type="Proteomes" id="UP000248066"/>
    </source>
</evidence>
<dbReference type="EMBL" id="PDOF01000001">
    <property type="protein sequence ID" value="PYZ98979.1"/>
    <property type="molecule type" value="Genomic_DNA"/>
</dbReference>
<evidence type="ECO:0000259" key="1">
    <source>
        <dbReference type="Pfam" id="PF01909"/>
    </source>
</evidence>
<dbReference type="SUPFAM" id="SSF81301">
    <property type="entry name" value="Nucleotidyltransferase"/>
    <property type="match status" value="1"/>
</dbReference>
<dbReference type="GO" id="GO:0016779">
    <property type="term" value="F:nucleotidyltransferase activity"/>
    <property type="evidence" value="ECO:0007669"/>
    <property type="project" value="InterPro"/>
</dbReference>
<protein>
    <recommendedName>
        <fullName evidence="1">Polymerase nucleotidyl transferase domain-containing protein</fullName>
    </recommendedName>
</protein>
<dbReference type="Pfam" id="PF01909">
    <property type="entry name" value="NTP_transf_2"/>
    <property type="match status" value="1"/>
</dbReference>
<feature type="domain" description="Polymerase nucleotidyl transferase" evidence="1">
    <location>
        <begin position="33"/>
        <end position="86"/>
    </location>
</feature>
<gene>
    <name evidence="2" type="ORF">CR205_10555</name>
</gene>
<evidence type="ECO:0000313" key="2">
    <source>
        <dbReference type="EMBL" id="PYZ98979.1"/>
    </source>
</evidence>
<sequence>MKNLQAGDGLDRNGFIKSDVSIDKVNSIYMSCIRKAVEELKNLFPQQLHSIYLYGSAARGEASVPESDLDLLALFSGKLSSVESDALKKCAHELSRKYRSLVREVGIAAGYYDYVMDPVNYYEQAFLKEFCVCIHGEDLRRHFGPYKLSPEIAVSFNGDISKVFTRTMSRMEGAPNEDFNRITQGFARKLIRTYYSMVMVRSGIWSTRLHEQVEIVIRHFPDKEPAVHTLKKWIDDPPLDREAVKAFFIKEGKWATEHFFREVDRSV</sequence>